<gene>
    <name evidence="1" type="ORF">FOZG_17146</name>
</gene>
<name>W9JI32_FUSOX</name>
<dbReference type="PANTHER" id="PTHR46082">
    <property type="entry name" value="ATP/GTP-BINDING PROTEIN-RELATED"/>
    <property type="match status" value="1"/>
</dbReference>
<dbReference type="HOGENOM" id="CLU_2096961_0_0_1"/>
<dbReference type="GO" id="GO:0009116">
    <property type="term" value="P:nucleoside metabolic process"/>
    <property type="evidence" value="ECO:0007669"/>
    <property type="project" value="InterPro"/>
</dbReference>
<evidence type="ECO:0008006" key="2">
    <source>
        <dbReference type="Google" id="ProtNLM"/>
    </source>
</evidence>
<dbReference type="EMBL" id="JH717914">
    <property type="protein sequence ID" value="EWZ29280.1"/>
    <property type="molecule type" value="Genomic_DNA"/>
</dbReference>
<organism evidence="1">
    <name type="scientific">Fusarium oxysporum Fo47</name>
    <dbReference type="NCBI Taxonomy" id="660027"/>
    <lineage>
        <taxon>Eukaryota</taxon>
        <taxon>Fungi</taxon>
        <taxon>Dikarya</taxon>
        <taxon>Ascomycota</taxon>
        <taxon>Pezizomycotina</taxon>
        <taxon>Sordariomycetes</taxon>
        <taxon>Hypocreomycetidae</taxon>
        <taxon>Hypocreales</taxon>
        <taxon>Nectriaceae</taxon>
        <taxon>Fusarium</taxon>
        <taxon>Fusarium oxysporum species complex</taxon>
    </lineage>
</organism>
<reference evidence="1" key="2">
    <citation type="submission" date="2012-06" db="EMBL/GenBank/DDBJ databases">
        <title>Annotation of the Genome Sequence of Fusarium oxysporum Fo47.</title>
        <authorList>
            <consortium name="The Broad Institute Genomics Platform"/>
            <person name="Ma L.-J."/>
            <person name="Corby-Kistler H."/>
            <person name="Broz K."/>
            <person name="Gale L.R."/>
            <person name="Jonkers W."/>
            <person name="O'Donnell K."/>
            <person name="Ploetz R."/>
            <person name="Steinberg C."/>
            <person name="Schwartz D.C."/>
            <person name="VanEtten H."/>
            <person name="Zhou S."/>
            <person name="Young S.K."/>
            <person name="Zeng Q."/>
            <person name="Gargeya S."/>
            <person name="Fitzgerald M."/>
            <person name="Abouelleil A."/>
            <person name="Alvarado L."/>
            <person name="Chapman S.B."/>
            <person name="Gainer-Dewar J."/>
            <person name="Goldberg J."/>
            <person name="Griggs A."/>
            <person name="Gujja S."/>
            <person name="Hansen M."/>
            <person name="Howarth C."/>
            <person name="Imamovic A."/>
            <person name="Ireland A."/>
            <person name="Larimer J."/>
            <person name="McCowan C."/>
            <person name="Murphy C."/>
            <person name="Pearson M."/>
            <person name="Poon T.W."/>
            <person name="Priest M."/>
            <person name="Roberts A."/>
            <person name="Saif S."/>
            <person name="Shea T."/>
            <person name="Sykes S."/>
            <person name="Wortman J."/>
            <person name="Nusbaum C."/>
            <person name="Birren B."/>
        </authorList>
    </citation>
    <scope>NUCLEOTIDE SEQUENCE</scope>
    <source>
        <strain evidence="1">Fo47</strain>
    </source>
</reference>
<dbReference type="InterPro" id="IPR035994">
    <property type="entry name" value="Nucleoside_phosphorylase_sf"/>
</dbReference>
<proteinExistence type="predicted"/>
<dbReference type="SUPFAM" id="SSF53167">
    <property type="entry name" value="Purine and uridine phosphorylases"/>
    <property type="match status" value="1"/>
</dbReference>
<dbReference type="InterPro" id="IPR053137">
    <property type="entry name" value="NLR-like"/>
</dbReference>
<protein>
    <recommendedName>
        <fullName evidence="2">Nucleoside phosphorylase domain-containing protein</fullName>
    </recommendedName>
</protein>
<evidence type="ECO:0000313" key="1">
    <source>
        <dbReference type="EMBL" id="EWZ29280.1"/>
    </source>
</evidence>
<dbReference type="Proteomes" id="UP000030766">
    <property type="component" value="Unassembled WGS sequence"/>
</dbReference>
<dbReference type="GO" id="GO:0003824">
    <property type="term" value="F:catalytic activity"/>
    <property type="evidence" value="ECO:0007669"/>
    <property type="project" value="InterPro"/>
</dbReference>
<reference evidence="1" key="1">
    <citation type="submission" date="2011-06" db="EMBL/GenBank/DDBJ databases">
        <title>The Genome Sequence of Fusarium oxysporum Fo47.</title>
        <authorList>
            <consortium name="The Broad Institute Genome Sequencing Platform"/>
            <person name="Ma L.-J."/>
            <person name="Gale L.R."/>
            <person name="Schwartz D.C."/>
            <person name="Zhou S."/>
            <person name="Corby-Kistler H."/>
            <person name="Young S.K."/>
            <person name="Zeng Q."/>
            <person name="Gargeya S."/>
            <person name="Fitzgerald M."/>
            <person name="Haas B."/>
            <person name="Abouelleil A."/>
            <person name="Alvarado L."/>
            <person name="Arachchi H.M."/>
            <person name="Berlin A."/>
            <person name="Brown A."/>
            <person name="Chapman S.B."/>
            <person name="Chen Z."/>
            <person name="Dunbar C."/>
            <person name="Freedman E."/>
            <person name="Gearin G."/>
            <person name="Gellesch M."/>
            <person name="Goldberg J."/>
            <person name="Griggs A."/>
            <person name="Gujja S."/>
            <person name="Heiman D."/>
            <person name="Howarth C."/>
            <person name="Larson L."/>
            <person name="Lui A."/>
            <person name="MacDonald P.J.P."/>
            <person name="Mehta T."/>
            <person name="Montmayeur A."/>
            <person name="Murphy C."/>
            <person name="Neiman D."/>
            <person name="Pearson M."/>
            <person name="Priest M."/>
            <person name="Roberts A."/>
            <person name="Saif S."/>
            <person name="Shea T."/>
            <person name="Shenoy N."/>
            <person name="Sisk P."/>
            <person name="Stolte C."/>
            <person name="Sykes S."/>
            <person name="Wortman J."/>
            <person name="Nusbaum C."/>
            <person name="Birren B."/>
        </authorList>
    </citation>
    <scope>NUCLEOTIDE SEQUENCE [LARGE SCALE GENOMIC DNA]</scope>
    <source>
        <strain evidence="1">Fo47</strain>
    </source>
</reference>
<dbReference type="AlphaFoldDB" id="W9JI32"/>
<sequence length="116" mass="13145">MSVSLGEKFDRRPEYCRPTKADRLYDHISPELSCNECDYSRLVQWSAQNTNNPMIHYGTVASRNQVMKNGTQRDIVARHLNVICFEMEAAGLLNILPCLPVHGICDYSAIGKEVKT</sequence>
<dbReference type="VEuPathDB" id="FungiDB:FOZG_17146"/>
<dbReference type="PANTHER" id="PTHR46082:SF11">
    <property type="entry name" value="AAA+ ATPASE DOMAIN-CONTAINING PROTEIN-RELATED"/>
    <property type="match status" value="1"/>
</dbReference>
<dbReference type="Gene3D" id="3.40.50.1580">
    <property type="entry name" value="Nucleoside phosphorylase domain"/>
    <property type="match status" value="1"/>
</dbReference>
<accession>W9JI32</accession>